<sequence>MLSIRFLDWRKNRQRKLYDKLHEMRAFELIFSTKLAELGVQLGQFESIVVYCFADSNKELTFDESHAAGEIKILVAYDFMNFLELDSDQVRFDAFSDLVKAYIVPALGVYSKFSAAEILSCVEEALSEIVRRNYEIVFLVDKTPRKSPNRKKMAILRGIHRSEGFQLRCEIYNDKGLKIIDQLLVEEVGNEIVYARFLGNLKWVNDNLIVVSSKTSSWKEEIEVR</sequence>
<accession>A0ABS2P244</accession>
<keyword evidence="2" id="KW-1185">Reference proteome</keyword>
<dbReference type="RefSeq" id="WP_204417221.1">
    <property type="nucleotide sequence ID" value="NZ_JAFBED010000005.1"/>
</dbReference>
<evidence type="ECO:0000313" key="1">
    <source>
        <dbReference type="EMBL" id="MBM7620949.1"/>
    </source>
</evidence>
<comment type="caution">
    <text evidence="1">The sequence shown here is derived from an EMBL/GenBank/DDBJ whole genome shotgun (WGS) entry which is preliminary data.</text>
</comment>
<reference evidence="1 2" key="1">
    <citation type="submission" date="2021-01" db="EMBL/GenBank/DDBJ databases">
        <title>Genomic Encyclopedia of Type Strains, Phase IV (KMG-IV): sequencing the most valuable type-strain genomes for metagenomic binning, comparative biology and taxonomic classification.</title>
        <authorList>
            <person name="Goeker M."/>
        </authorList>
    </citation>
    <scope>NUCLEOTIDE SEQUENCE [LARGE SCALE GENOMIC DNA]</scope>
    <source>
        <strain evidence="1 2">DSM 25879</strain>
    </source>
</reference>
<proteinExistence type="predicted"/>
<dbReference type="Proteomes" id="UP000737402">
    <property type="component" value="Unassembled WGS sequence"/>
</dbReference>
<gene>
    <name evidence="1" type="ORF">JOC95_002804</name>
</gene>
<evidence type="ECO:0000313" key="2">
    <source>
        <dbReference type="Proteomes" id="UP000737402"/>
    </source>
</evidence>
<protein>
    <submittedName>
        <fullName evidence="1">Uncharacterized protein</fullName>
    </submittedName>
</protein>
<organism evidence="1 2">
    <name type="scientific">Sutcliffiella tianshenii</name>
    <dbReference type="NCBI Taxonomy" id="1463404"/>
    <lineage>
        <taxon>Bacteria</taxon>
        <taxon>Bacillati</taxon>
        <taxon>Bacillota</taxon>
        <taxon>Bacilli</taxon>
        <taxon>Bacillales</taxon>
        <taxon>Bacillaceae</taxon>
        <taxon>Sutcliffiella</taxon>
    </lineage>
</organism>
<name>A0ABS2P244_9BACI</name>
<dbReference type="EMBL" id="JAFBED010000005">
    <property type="protein sequence ID" value="MBM7620949.1"/>
    <property type="molecule type" value="Genomic_DNA"/>
</dbReference>